<feature type="non-terminal residue" evidence="2">
    <location>
        <position position="1"/>
    </location>
</feature>
<keyword evidence="1" id="KW-0472">Membrane</keyword>
<dbReference type="EMBL" id="HACA01023485">
    <property type="protein sequence ID" value="CDW40846.1"/>
    <property type="molecule type" value="Transcribed_RNA"/>
</dbReference>
<accession>A0A0K2UT27</accession>
<sequence>VKEINLLLNKIILILSASVFFFKRRSIFFVLEGPLKNKRRVSSMLKSMLNQTGNKSLPRF</sequence>
<feature type="transmembrane region" description="Helical" evidence="1">
    <location>
        <begin position="6"/>
        <end position="22"/>
    </location>
</feature>
<organism evidence="2">
    <name type="scientific">Lepeophtheirus salmonis</name>
    <name type="common">Salmon louse</name>
    <name type="synonym">Caligus salmonis</name>
    <dbReference type="NCBI Taxonomy" id="72036"/>
    <lineage>
        <taxon>Eukaryota</taxon>
        <taxon>Metazoa</taxon>
        <taxon>Ecdysozoa</taxon>
        <taxon>Arthropoda</taxon>
        <taxon>Crustacea</taxon>
        <taxon>Multicrustacea</taxon>
        <taxon>Hexanauplia</taxon>
        <taxon>Copepoda</taxon>
        <taxon>Siphonostomatoida</taxon>
        <taxon>Caligidae</taxon>
        <taxon>Lepeophtheirus</taxon>
    </lineage>
</organism>
<evidence type="ECO:0000256" key="1">
    <source>
        <dbReference type="SAM" id="Phobius"/>
    </source>
</evidence>
<protein>
    <submittedName>
        <fullName evidence="2">Uncharacterized protein</fullName>
    </submittedName>
</protein>
<evidence type="ECO:0000313" key="2">
    <source>
        <dbReference type="EMBL" id="CDW40846.1"/>
    </source>
</evidence>
<proteinExistence type="predicted"/>
<reference evidence="2" key="1">
    <citation type="submission" date="2014-05" db="EMBL/GenBank/DDBJ databases">
        <authorList>
            <person name="Chronopoulou M."/>
        </authorList>
    </citation>
    <scope>NUCLEOTIDE SEQUENCE</scope>
    <source>
        <tissue evidence="2">Whole organism</tissue>
    </source>
</reference>
<dbReference type="AlphaFoldDB" id="A0A0K2UT27"/>
<keyword evidence="1" id="KW-1133">Transmembrane helix</keyword>
<keyword evidence="1" id="KW-0812">Transmembrane</keyword>
<name>A0A0K2UT27_LEPSM</name>